<keyword evidence="3" id="KW-1185">Reference proteome</keyword>
<accession>A0ABT3QFV9</accession>
<name>A0ABT3QFV9_9PROT</name>
<dbReference type="Gene3D" id="3.40.190.10">
    <property type="entry name" value="Periplasmic binding protein-like II"/>
    <property type="match status" value="1"/>
</dbReference>
<organism evidence="2 3">
    <name type="scientific">Acetobacter thailandicus</name>
    <dbReference type="NCBI Taxonomy" id="1502842"/>
    <lineage>
        <taxon>Bacteria</taxon>
        <taxon>Pseudomonadati</taxon>
        <taxon>Pseudomonadota</taxon>
        <taxon>Alphaproteobacteria</taxon>
        <taxon>Acetobacterales</taxon>
        <taxon>Acetobacteraceae</taxon>
        <taxon>Acetobacter</taxon>
    </lineage>
</organism>
<dbReference type="Gene3D" id="3.40.190.100">
    <property type="entry name" value="Glycine betaine-binding periplasmic protein, domain 2"/>
    <property type="match status" value="1"/>
</dbReference>
<protein>
    <submittedName>
        <fullName evidence="2">Glycine betaine ABC transporter substrate-binding protein</fullName>
    </submittedName>
</protein>
<dbReference type="Proteomes" id="UP001301152">
    <property type="component" value="Unassembled WGS sequence"/>
</dbReference>
<dbReference type="InterPro" id="IPR007210">
    <property type="entry name" value="ABC_Gly_betaine_transp_sub-bd"/>
</dbReference>
<proteinExistence type="predicted"/>
<comment type="caution">
    <text evidence="2">The sequence shown here is derived from an EMBL/GenBank/DDBJ whole genome shotgun (WGS) entry which is preliminary data.</text>
</comment>
<reference evidence="2 3" key="1">
    <citation type="submission" date="2022-11" db="EMBL/GenBank/DDBJ databases">
        <title>Genome sequencing of Acetobacter type strain.</title>
        <authorList>
            <person name="Heo J."/>
            <person name="Lee D."/>
            <person name="Han B.-H."/>
            <person name="Hong S.-B."/>
            <person name="Kwon S.-W."/>
        </authorList>
    </citation>
    <scope>NUCLEOTIDE SEQUENCE [LARGE SCALE GENOMIC DNA]</scope>
    <source>
        <strain evidence="2 3">KACC 21253</strain>
    </source>
</reference>
<evidence type="ECO:0000313" key="2">
    <source>
        <dbReference type="EMBL" id="MCX2564175.1"/>
    </source>
</evidence>
<feature type="domain" description="ABC-type glycine betaine transport system substrate-binding" evidence="1">
    <location>
        <begin position="4"/>
        <end position="242"/>
    </location>
</feature>
<dbReference type="EMBL" id="JAPIUZ010000004">
    <property type="protein sequence ID" value="MCX2564175.1"/>
    <property type="molecule type" value="Genomic_DNA"/>
</dbReference>
<evidence type="ECO:0000259" key="1">
    <source>
        <dbReference type="Pfam" id="PF04069"/>
    </source>
</evidence>
<dbReference type="Pfam" id="PF04069">
    <property type="entry name" value="OpuAC"/>
    <property type="match status" value="1"/>
</dbReference>
<sequence length="250" mass="27345">MTTTLTLAHPENTIHEATAAAIIRVIEAHDIEPEVTIGPKDILGQMLSDGEIDLYISAWLPGADDALITNGVTQLGNLFQPGTRCYLPDSNSGFASLNDLTEKEIPFSRTIIVQDSLRQQAEKIITAYNLNEVGFTLQSMPDDQALSALADALDNNTASLMILTDPCFLLHQASLSSLDEPKNVLPQNKAAHMLLRPGLAEEMDIDLRDELDELMLSTKIISAMDYAMRTEGLSADEAAEAWQRGKLIPR</sequence>
<gene>
    <name evidence="2" type="ORF">OQ497_09405</name>
</gene>
<dbReference type="RefSeq" id="WP_173559894.1">
    <property type="nucleotide sequence ID" value="NZ_JAERKY010000001.1"/>
</dbReference>
<evidence type="ECO:0000313" key="3">
    <source>
        <dbReference type="Proteomes" id="UP001301152"/>
    </source>
</evidence>
<dbReference type="SUPFAM" id="SSF53850">
    <property type="entry name" value="Periplasmic binding protein-like II"/>
    <property type="match status" value="1"/>
</dbReference>